<dbReference type="Proteomes" id="UP000054498">
    <property type="component" value="Unassembled WGS sequence"/>
</dbReference>
<feature type="region of interest" description="Disordered" evidence="2">
    <location>
        <begin position="1"/>
        <end position="31"/>
    </location>
</feature>
<proteinExistence type="predicted"/>
<dbReference type="GeneID" id="25738990"/>
<evidence type="ECO:0000313" key="3">
    <source>
        <dbReference type="EMBL" id="KIZ01846.1"/>
    </source>
</evidence>
<keyword evidence="4" id="KW-1185">Reference proteome</keyword>
<evidence type="ECO:0000256" key="2">
    <source>
        <dbReference type="SAM" id="MobiDB-lite"/>
    </source>
</evidence>
<accession>A0A0D2N7Q7</accession>
<sequence>MHDCKELPEGDAAPYTAAPSSSAHGAALRAKRASTEARPKALLEGLCDCKDWELKAESNMKLSKHKAHSLAVLLAEPEASTTGPIAATTATTAATATTSISSNSNGPIQLNITIAPANAPCQEAEARAARAEASAAAADARVARMRDHLERQLRKSQDQAAELEVAKAQLRELAACKARAADALRGQFDDLLEANSALNALKPHQAKSRMSRTTRYNDRAA</sequence>
<dbReference type="EMBL" id="KK101184">
    <property type="protein sequence ID" value="KIZ01846.1"/>
    <property type="molecule type" value="Genomic_DNA"/>
</dbReference>
<feature type="coiled-coil region" evidence="1">
    <location>
        <begin position="121"/>
        <end position="173"/>
    </location>
</feature>
<dbReference type="AlphaFoldDB" id="A0A0D2N7Q7"/>
<organism evidence="3 4">
    <name type="scientific">Monoraphidium neglectum</name>
    <dbReference type="NCBI Taxonomy" id="145388"/>
    <lineage>
        <taxon>Eukaryota</taxon>
        <taxon>Viridiplantae</taxon>
        <taxon>Chlorophyta</taxon>
        <taxon>core chlorophytes</taxon>
        <taxon>Chlorophyceae</taxon>
        <taxon>CS clade</taxon>
        <taxon>Sphaeropleales</taxon>
        <taxon>Selenastraceae</taxon>
        <taxon>Monoraphidium</taxon>
    </lineage>
</organism>
<name>A0A0D2N7Q7_9CHLO</name>
<evidence type="ECO:0000313" key="4">
    <source>
        <dbReference type="Proteomes" id="UP000054498"/>
    </source>
</evidence>
<dbReference type="RefSeq" id="XP_013900865.1">
    <property type="nucleotide sequence ID" value="XM_014045411.1"/>
</dbReference>
<keyword evidence="1" id="KW-0175">Coiled coil</keyword>
<dbReference type="KEGG" id="mng:MNEG_6114"/>
<reference evidence="3 4" key="1">
    <citation type="journal article" date="2013" name="BMC Genomics">
        <title>Reconstruction of the lipid metabolism for the microalga Monoraphidium neglectum from its genome sequence reveals characteristics suitable for biofuel production.</title>
        <authorList>
            <person name="Bogen C."/>
            <person name="Al-Dilaimi A."/>
            <person name="Albersmeier A."/>
            <person name="Wichmann J."/>
            <person name="Grundmann M."/>
            <person name="Rupp O."/>
            <person name="Lauersen K.J."/>
            <person name="Blifernez-Klassen O."/>
            <person name="Kalinowski J."/>
            <person name="Goesmann A."/>
            <person name="Mussgnug J.H."/>
            <person name="Kruse O."/>
        </authorList>
    </citation>
    <scope>NUCLEOTIDE SEQUENCE [LARGE SCALE GENOMIC DNA]</scope>
    <source>
        <strain evidence="3 4">SAG 48.87</strain>
    </source>
</reference>
<gene>
    <name evidence="3" type="ORF">MNEG_6114</name>
</gene>
<protein>
    <submittedName>
        <fullName evidence="3">Uncharacterized protein</fullName>
    </submittedName>
</protein>
<feature type="compositionally biased region" description="Low complexity" evidence="2">
    <location>
        <begin position="12"/>
        <end position="23"/>
    </location>
</feature>
<evidence type="ECO:0000256" key="1">
    <source>
        <dbReference type="SAM" id="Coils"/>
    </source>
</evidence>